<organism evidence="3 4">
    <name type="scientific">Crucibulum laeve</name>
    <dbReference type="NCBI Taxonomy" id="68775"/>
    <lineage>
        <taxon>Eukaryota</taxon>
        <taxon>Fungi</taxon>
        <taxon>Dikarya</taxon>
        <taxon>Basidiomycota</taxon>
        <taxon>Agaricomycotina</taxon>
        <taxon>Agaricomycetes</taxon>
        <taxon>Agaricomycetidae</taxon>
        <taxon>Agaricales</taxon>
        <taxon>Agaricineae</taxon>
        <taxon>Nidulariaceae</taxon>
        <taxon>Crucibulum</taxon>
    </lineage>
</organism>
<feature type="region of interest" description="Disordered" evidence="1">
    <location>
        <begin position="1"/>
        <end position="24"/>
    </location>
</feature>
<evidence type="ECO:0000256" key="1">
    <source>
        <dbReference type="SAM" id="MobiDB-lite"/>
    </source>
</evidence>
<protein>
    <submittedName>
        <fullName evidence="3">Uncharacterized protein</fullName>
    </submittedName>
</protein>
<sequence length="91" mass="10337">MPLYLVSNRQNTATTERPSTSMTADDETTFTFHWSFRTAKQATSFDTFDGKRTTTNCDEGCCGREFTRNKTGDPRSVKEQHPPFYVILTSA</sequence>
<dbReference type="AlphaFoldDB" id="A0A5C3LNZ5"/>
<dbReference type="EMBL" id="ML213776">
    <property type="protein sequence ID" value="TFK31337.1"/>
    <property type="molecule type" value="Genomic_DNA"/>
</dbReference>
<name>A0A5C3LNZ5_9AGAR</name>
<evidence type="ECO:0000313" key="4">
    <source>
        <dbReference type="Proteomes" id="UP000308652"/>
    </source>
</evidence>
<dbReference type="Proteomes" id="UP000308652">
    <property type="component" value="Unassembled WGS sequence"/>
</dbReference>
<evidence type="ECO:0000313" key="3">
    <source>
        <dbReference type="EMBL" id="TFK34610.1"/>
    </source>
</evidence>
<feature type="compositionally biased region" description="Polar residues" evidence="1">
    <location>
        <begin position="7"/>
        <end position="23"/>
    </location>
</feature>
<proteinExistence type="predicted"/>
<dbReference type="EMBL" id="ML213630">
    <property type="protein sequence ID" value="TFK34610.1"/>
    <property type="molecule type" value="Genomic_DNA"/>
</dbReference>
<gene>
    <name evidence="3" type="ORF">BDQ12DRAFT_689576</name>
    <name evidence="2" type="ORF">BDQ12DRAFT_694305</name>
</gene>
<keyword evidence="4" id="KW-1185">Reference proteome</keyword>
<accession>A0A5C3LNZ5</accession>
<reference evidence="3 4" key="1">
    <citation type="journal article" date="2019" name="Nat. Ecol. Evol.">
        <title>Megaphylogeny resolves global patterns of mushroom evolution.</title>
        <authorList>
            <person name="Varga T."/>
            <person name="Krizsan K."/>
            <person name="Foldi C."/>
            <person name="Dima B."/>
            <person name="Sanchez-Garcia M."/>
            <person name="Sanchez-Ramirez S."/>
            <person name="Szollosi G.J."/>
            <person name="Szarkandi J.G."/>
            <person name="Papp V."/>
            <person name="Albert L."/>
            <person name="Andreopoulos W."/>
            <person name="Angelini C."/>
            <person name="Antonin V."/>
            <person name="Barry K.W."/>
            <person name="Bougher N.L."/>
            <person name="Buchanan P."/>
            <person name="Buyck B."/>
            <person name="Bense V."/>
            <person name="Catcheside P."/>
            <person name="Chovatia M."/>
            <person name="Cooper J."/>
            <person name="Damon W."/>
            <person name="Desjardin D."/>
            <person name="Finy P."/>
            <person name="Geml J."/>
            <person name="Haridas S."/>
            <person name="Hughes K."/>
            <person name="Justo A."/>
            <person name="Karasinski D."/>
            <person name="Kautmanova I."/>
            <person name="Kiss B."/>
            <person name="Kocsube S."/>
            <person name="Kotiranta H."/>
            <person name="LaButti K.M."/>
            <person name="Lechner B.E."/>
            <person name="Liimatainen K."/>
            <person name="Lipzen A."/>
            <person name="Lukacs Z."/>
            <person name="Mihaltcheva S."/>
            <person name="Morgado L.N."/>
            <person name="Niskanen T."/>
            <person name="Noordeloos M.E."/>
            <person name="Ohm R.A."/>
            <person name="Ortiz-Santana B."/>
            <person name="Ovrebo C."/>
            <person name="Racz N."/>
            <person name="Riley R."/>
            <person name="Savchenko A."/>
            <person name="Shiryaev A."/>
            <person name="Soop K."/>
            <person name="Spirin V."/>
            <person name="Szebenyi C."/>
            <person name="Tomsovsky M."/>
            <person name="Tulloss R.E."/>
            <person name="Uehling J."/>
            <person name="Grigoriev I.V."/>
            <person name="Vagvolgyi C."/>
            <person name="Papp T."/>
            <person name="Martin F.M."/>
            <person name="Miettinen O."/>
            <person name="Hibbett D.S."/>
            <person name="Nagy L.G."/>
        </authorList>
    </citation>
    <scope>NUCLEOTIDE SEQUENCE [LARGE SCALE GENOMIC DNA]</scope>
    <source>
        <strain evidence="3 4">CBS 166.37</strain>
    </source>
</reference>
<evidence type="ECO:0000313" key="2">
    <source>
        <dbReference type="EMBL" id="TFK31337.1"/>
    </source>
</evidence>